<comment type="caution">
    <text evidence="1">The sequence shown here is derived from an EMBL/GenBank/DDBJ whole genome shotgun (WGS) entry which is preliminary data.</text>
</comment>
<organism evidence="1">
    <name type="scientific">Salmonella newport</name>
    <dbReference type="NCBI Taxonomy" id="108619"/>
    <lineage>
        <taxon>Bacteria</taxon>
        <taxon>Pseudomonadati</taxon>
        <taxon>Pseudomonadota</taxon>
        <taxon>Gammaproteobacteria</taxon>
        <taxon>Enterobacterales</taxon>
        <taxon>Enterobacteriaceae</taxon>
        <taxon>Salmonella</taxon>
    </lineage>
</organism>
<reference evidence="1" key="1">
    <citation type="submission" date="2018-06" db="EMBL/GenBank/DDBJ databases">
        <authorList>
            <person name="Ashton P.M."/>
            <person name="Dallman T."/>
            <person name="Nair S."/>
            <person name="De Pinna E."/>
            <person name="Peters T."/>
            <person name="Grant K."/>
        </authorList>
    </citation>
    <scope>NUCLEOTIDE SEQUENCE [LARGE SCALE GENOMIC DNA]</scope>
    <source>
        <strain evidence="1">160804</strain>
    </source>
</reference>
<dbReference type="Proteomes" id="UP000839885">
    <property type="component" value="Unassembled WGS sequence"/>
</dbReference>
<sequence>MPENNEPEFRYMNEWVNQNQKMKKIIISALSPCNSLQEPGDLISNECYFRNKERNNKTNKKQALVT</sequence>
<dbReference type="AlphaFoldDB" id="A0A5U9VUR4"/>
<gene>
    <name evidence="1" type="ORF">DQK32_18680</name>
</gene>
<protein>
    <submittedName>
        <fullName evidence="1">Uncharacterized protein</fullName>
    </submittedName>
</protein>
<proteinExistence type="predicted"/>
<dbReference type="EMBL" id="AAGVNP010000115">
    <property type="protein sequence ID" value="EBS4547890.1"/>
    <property type="molecule type" value="Genomic_DNA"/>
</dbReference>
<accession>A0A5U9VUR4</accession>
<evidence type="ECO:0000313" key="1">
    <source>
        <dbReference type="EMBL" id="EBS4547890.1"/>
    </source>
</evidence>
<name>A0A5U9VUR4_SALNE</name>